<evidence type="ECO:0000256" key="1">
    <source>
        <dbReference type="SAM" id="MobiDB-lite"/>
    </source>
</evidence>
<reference evidence="2" key="1">
    <citation type="journal article" date="2018" name="Genome Biol. Evol.">
        <title>Genomics and development of Lentinus tigrinus, a white-rot wood-decaying mushroom with dimorphic fruiting bodies.</title>
        <authorList>
            <person name="Wu B."/>
            <person name="Xu Z."/>
            <person name="Knudson A."/>
            <person name="Carlson A."/>
            <person name="Chen N."/>
            <person name="Kovaka S."/>
            <person name="LaButti K."/>
            <person name="Lipzen A."/>
            <person name="Pennachio C."/>
            <person name="Riley R."/>
            <person name="Schakwitz W."/>
            <person name="Umezawa K."/>
            <person name="Ohm R.A."/>
            <person name="Grigoriev I.V."/>
            <person name="Nagy L.G."/>
            <person name="Gibbons J."/>
            <person name="Hibbett D."/>
        </authorList>
    </citation>
    <scope>NUCLEOTIDE SEQUENCE [LARGE SCALE GENOMIC DNA]</scope>
    <source>
        <strain evidence="2">ALCF2SS1-6</strain>
    </source>
</reference>
<feature type="region of interest" description="Disordered" evidence="1">
    <location>
        <begin position="123"/>
        <end position="180"/>
    </location>
</feature>
<evidence type="ECO:0000313" key="2">
    <source>
        <dbReference type="EMBL" id="RPD58838.1"/>
    </source>
</evidence>
<keyword evidence="3" id="KW-1185">Reference proteome</keyword>
<sequence>MYSYTADQTADRTASYYESAIRLSGAAASLLPAAGQTNVRALPDARRGKTRTRREGGVLVWFRSRQVGAPDSKLDVSSSPGGRTPRLRASSALDDSRPIFVTEVMAQFLEHLGLCLFLPAAPAPESADSTSSPAPRSLPPSSMQNHTKTTEADRRSTHPQASQSPSPSPHPSCAPAPHFGSRPPAIPAFHVLIGARSAALHHRKAAHPPPSSVATRRSARRGAMDARTLALREISLPPDSRPCTPLLAALFLPLLPRGEGSGSWLFSLPSYASTDTRHHSPRCPLPWALSLAGGSTRAVRRKEHDGDGGDAGEVAGHLPLLHDVESVFLRPTHIPPVSATTVHFALNRAVPIAARSRHTRPT</sequence>
<evidence type="ECO:0000313" key="3">
    <source>
        <dbReference type="Proteomes" id="UP000313359"/>
    </source>
</evidence>
<name>A0A5C2S6E7_9APHY</name>
<proteinExistence type="predicted"/>
<feature type="region of interest" description="Disordered" evidence="1">
    <location>
        <begin position="70"/>
        <end position="91"/>
    </location>
</feature>
<feature type="region of interest" description="Disordered" evidence="1">
    <location>
        <begin position="200"/>
        <end position="221"/>
    </location>
</feature>
<dbReference type="AlphaFoldDB" id="A0A5C2S6E7"/>
<accession>A0A5C2S6E7</accession>
<dbReference type="EMBL" id="ML122273">
    <property type="protein sequence ID" value="RPD58838.1"/>
    <property type="molecule type" value="Genomic_DNA"/>
</dbReference>
<organism evidence="2 3">
    <name type="scientific">Lentinus tigrinus ALCF2SS1-6</name>
    <dbReference type="NCBI Taxonomy" id="1328759"/>
    <lineage>
        <taxon>Eukaryota</taxon>
        <taxon>Fungi</taxon>
        <taxon>Dikarya</taxon>
        <taxon>Basidiomycota</taxon>
        <taxon>Agaricomycotina</taxon>
        <taxon>Agaricomycetes</taxon>
        <taxon>Polyporales</taxon>
        <taxon>Polyporaceae</taxon>
        <taxon>Lentinus</taxon>
    </lineage>
</organism>
<feature type="compositionally biased region" description="Low complexity" evidence="1">
    <location>
        <begin position="129"/>
        <end position="142"/>
    </location>
</feature>
<protein>
    <submittedName>
        <fullName evidence="2">Uncharacterized protein</fullName>
    </submittedName>
</protein>
<gene>
    <name evidence="2" type="ORF">L227DRAFT_612590</name>
</gene>
<dbReference type="Proteomes" id="UP000313359">
    <property type="component" value="Unassembled WGS sequence"/>
</dbReference>